<proteinExistence type="inferred from homology"/>
<reference evidence="4 5" key="1">
    <citation type="submission" date="2018-03" db="EMBL/GenBank/DDBJ databases">
        <title>Genomic Encyclopedia of Archaeal and Bacterial Type Strains, Phase II (KMG-II): from individual species to whole genera.</title>
        <authorList>
            <person name="Goeker M."/>
        </authorList>
    </citation>
    <scope>NUCLEOTIDE SEQUENCE [LARGE SCALE GENOMIC DNA]</scope>
    <source>
        <strain evidence="4 5">DSM 100065</strain>
    </source>
</reference>
<dbReference type="GO" id="GO:0005829">
    <property type="term" value="C:cytosol"/>
    <property type="evidence" value="ECO:0007669"/>
    <property type="project" value="TreeGrafter"/>
</dbReference>
<dbReference type="PANTHER" id="PTHR12215">
    <property type="entry name" value="PHOSPHOPANTETHEINE TRANSFERASE"/>
    <property type="match status" value="1"/>
</dbReference>
<dbReference type="Gene3D" id="3.90.470.20">
    <property type="entry name" value="4'-phosphopantetheinyl transferase domain"/>
    <property type="match status" value="2"/>
</dbReference>
<gene>
    <name evidence="4" type="ORF">CLV47_103237</name>
</gene>
<dbReference type="GO" id="GO:0019878">
    <property type="term" value="P:lysine biosynthetic process via aminoadipic acid"/>
    <property type="evidence" value="ECO:0007669"/>
    <property type="project" value="TreeGrafter"/>
</dbReference>
<dbReference type="PANTHER" id="PTHR12215:SF10">
    <property type="entry name" value="L-AMINOADIPATE-SEMIALDEHYDE DEHYDROGENASE-PHOSPHOPANTETHEINYL TRANSFERASE"/>
    <property type="match status" value="1"/>
</dbReference>
<sequence length="213" mass="22528">MVDAERLPGSGRVISYAMGLRGHTNALIAAALAIPQSSICIGKRCATCGSTDHGKPYLVNAPGQAISIAHAGDWTVVASYAGPSLGIDLESTDHPMLEPSDLLTVSEARRVGELPAVDRSDALRRLWVRKEAVVKATGTGLAVPLASIALEQYDERHYLASGRLLERPMRVIDVPMGTEFDCAVAIPADQGFERVEGRIASPPPPGRSYDGSG</sequence>
<dbReference type="SUPFAM" id="SSF56214">
    <property type="entry name" value="4'-phosphopantetheinyl transferase"/>
    <property type="match status" value="2"/>
</dbReference>
<dbReference type="InterPro" id="IPR037143">
    <property type="entry name" value="4-PPantetheinyl_Trfase_dom_sf"/>
</dbReference>
<dbReference type="GO" id="GO:0000287">
    <property type="term" value="F:magnesium ion binding"/>
    <property type="evidence" value="ECO:0007669"/>
    <property type="project" value="InterPro"/>
</dbReference>
<dbReference type="AlphaFoldDB" id="A0A2T1A3J6"/>
<keyword evidence="5" id="KW-1185">Reference proteome</keyword>
<comment type="similarity">
    <text evidence="1">Belongs to the P-Pant transferase superfamily. Gsp/Sfp/HetI/AcpT family.</text>
</comment>
<dbReference type="InterPro" id="IPR008278">
    <property type="entry name" value="4-PPantetheinyl_Trfase_dom"/>
</dbReference>
<evidence type="ECO:0000256" key="2">
    <source>
        <dbReference type="ARBA" id="ARBA00022679"/>
    </source>
</evidence>
<evidence type="ECO:0000313" key="5">
    <source>
        <dbReference type="Proteomes" id="UP000237752"/>
    </source>
</evidence>
<dbReference type="InterPro" id="IPR050559">
    <property type="entry name" value="P-Pant_transferase_sf"/>
</dbReference>
<evidence type="ECO:0000259" key="3">
    <source>
        <dbReference type="Pfam" id="PF01648"/>
    </source>
</evidence>
<dbReference type="Pfam" id="PF01648">
    <property type="entry name" value="ACPS"/>
    <property type="match status" value="1"/>
</dbReference>
<keyword evidence="2 4" id="KW-0808">Transferase</keyword>
<dbReference type="Proteomes" id="UP000237752">
    <property type="component" value="Unassembled WGS sequence"/>
</dbReference>
<dbReference type="EMBL" id="PVUE01000003">
    <property type="protein sequence ID" value="PRZ43179.1"/>
    <property type="molecule type" value="Genomic_DNA"/>
</dbReference>
<dbReference type="GO" id="GO:0008897">
    <property type="term" value="F:holo-[acyl-carrier-protein] synthase activity"/>
    <property type="evidence" value="ECO:0007669"/>
    <property type="project" value="InterPro"/>
</dbReference>
<evidence type="ECO:0000313" key="4">
    <source>
        <dbReference type="EMBL" id="PRZ43179.1"/>
    </source>
</evidence>
<organism evidence="4 5">
    <name type="scientific">Antricoccus suffuscus</name>
    <dbReference type="NCBI Taxonomy" id="1629062"/>
    <lineage>
        <taxon>Bacteria</taxon>
        <taxon>Bacillati</taxon>
        <taxon>Actinomycetota</taxon>
        <taxon>Actinomycetes</taxon>
        <taxon>Geodermatophilales</taxon>
        <taxon>Antricoccaceae</taxon>
        <taxon>Antricoccus</taxon>
    </lineage>
</organism>
<name>A0A2T1A3J6_9ACTN</name>
<feature type="domain" description="4'-phosphopantetheinyl transferase" evidence="3">
    <location>
        <begin position="84"/>
        <end position="159"/>
    </location>
</feature>
<accession>A0A2T1A3J6</accession>
<protein>
    <submittedName>
        <fullName evidence="4">4'-phosphopantetheinyl transferase</fullName>
    </submittedName>
</protein>
<evidence type="ECO:0000256" key="1">
    <source>
        <dbReference type="ARBA" id="ARBA00010990"/>
    </source>
</evidence>
<comment type="caution">
    <text evidence="4">The sequence shown here is derived from an EMBL/GenBank/DDBJ whole genome shotgun (WGS) entry which is preliminary data.</text>
</comment>